<accession>A0A840ULV9</accession>
<dbReference type="EMBL" id="JACHEO010000001">
    <property type="protein sequence ID" value="MBB5346762.1"/>
    <property type="molecule type" value="Genomic_DNA"/>
</dbReference>
<keyword evidence="2" id="KW-1185">Reference proteome</keyword>
<comment type="caution">
    <text evidence="1">The sequence shown here is derived from an EMBL/GenBank/DDBJ whole genome shotgun (WGS) entry which is preliminary data.</text>
</comment>
<reference evidence="1 2" key="1">
    <citation type="submission" date="2020-08" db="EMBL/GenBank/DDBJ databases">
        <title>Genomic Encyclopedia of Type Strains, Phase IV (KMG-IV): sequencing the most valuable type-strain genomes for metagenomic binning, comparative biology and taxonomic classification.</title>
        <authorList>
            <person name="Goeker M."/>
        </authorList>
    </citation>
    <scope>NUCLEOTIDE SEQUENCE [LARGE SCALE GENOMIC DNA]</scope>
    <source>
        <strain evidence="1 2">DSM 28570</strain>
    </source>
</reference>
<dbReference type="RefSeq" id="WP_183347881.1">
    <property type="nucleotide sequence ID" value="NZ_JACHEO010000001.1"/>
</dbReference>
<sequence length="80" mass="9416">MNDQIPCRRLGPPRADVCHHDVGLRQHRHRHRGEEREALRQENLQLQQALGIQHLPQYMKDRRSAVRCLGDFDDLSLKQA</sequence>
<proteinExistence type="predicted"/>
<organism evidence="1 2">
    <name type="scientific">Desulfoprunum benzoelyticum</name>
    <dbReference type="NCBI Taxonomy" id="1506996"/>
    <lineage>
        <taxon>Bacteria</taxon>
        <taxon>Pseudomonadati</taxon>
        <taxon>Thermodesulfobacteriota</taxon>
        <taxon>Desulfobulbia</taxon>
        <taxon>Desulfobulbales</taxon>
        <taxon>Desulfobulbaceae</taxon>
        <taxon>Desulfoprunum</taxon>
    </lineage>
</organism>
<gene>
    <name evidence="1" type="ORF">HNQ81_000469</name>
</gene>
<name>A0A840ULV9_9BACT</name>
<dbReference type="AlphaFoldDB" id="A0A840ULV9"/>
<protein>
    <submittedName>
        <fullName evidence="1">Uncharacterized protein</fullName>
    </submittedName>
</protein>
<evidence type="ECO:0000313" key="2">
    <source>
        <dbReference type="Proteomes" id="UP000539642"/>
    </source>
</evidence>
<evidence type="ECO:0000313" key="1">
    <source>
        <dbReference type="EMBL" id="MBB5346762.1"/>
    </source>
</evidence>
<dbReference type="Proteomes" id="UP000539642">
    <property type="component" value="Unassembled WGS sequence"/>
</dbReference>